<reference evidence="5 6" key="1">
    <citation type="submission" date="2018-06" db="EMBL/GenBank/DDBJ databases">
        <title>Genomic Encyclopedia of Type Strains, Phase III (KMG-III): the genomes of soil and plant-associated and newly described type strains.</title>
        <authorList>
            <person name="Whitman W."/>
        </authorList>
    </citation>
    <scope>NUCLEOTIDE SEQUENCE [LARGE SCALE GENOMIC DNA]</scope>
    <source>
        <strain evidence="5 6">LMG 23644</strain>
    </source>
</reference>
<evidence type="ECO:0000256" key="2">
    <source>
        <dbReference type="ARBA" id="ARBA00023125"/>
    </source>
</evidence>
<keyword evidence="1" id="KW-0805">Transcription regulation</keyword>
<gene>
    <name evidence="5" type="ORF">BX591_13049</name>
</gene>
<dbReference type="SMART" id="SM00530">
    <property type="entry name" value="HTH_XRE"/>
    <property type="match status" value="1"/>
</dbReference>
<dbReference type="Gene3D" id="1.10.260.40">
    <property type="entry name" value="lambda repressor-like DNA-binding domains"/>
    <property type="match status" value="1"/>
</dbReference>
<evidence type="ECO:0000256" key="1">
    <source>
        <dbReference type="ARBA" id="ARBA00023015"/>
    </source>
</evidence>
<protein>
    <submittedName>
        <fullName evidence="5">DNA-binding XRE family transcriptional regulator</fullName>
    </submittedName>
</protein>
<dbReference type="EMBL" id="QLTK01000030">
    <property type="protein sequence ID" value="RAS21220.1"/>
    <property type="molecule type" value="Genomic_DNA"/>
</dbReference>
<comment type="caution">
    <text evidence="5">The sequence shown here is derived from an EMBL/GenBank/DDBJ whole genome shotgun (WGS) entry which is preliminary data.</text>
</comment>
<dbReference type="GO" id="GO:0005829">
    <property type="term" value="C:cytosol"/>
    <property type="evidence" value="ECO:0007669"/>
    <property type="project" value="TreeGrafter"/>
</dbReference>
<dbReference type="SUPFAM" id="SSF47413">
    <property type="entry name" value="lambda repressor-like DNA-binding domains"/>
    <property type="match status" value="1"/>
</dbReference>
<dbReference type="Pfam" id="PF01381">
    <property type="entry name" value="HTH_3"/>
    <property type="match status" value="1"/>
</dbReference>
<dbReference type="InterPro" id="IPR050807">
    <property type="entry name" value="TransReg_Diox_bact_type"/>
</dbReference>
<evidence type="ECO:0000313" key="6">
    <source>
        <dbReference type="Proteomes" id="UP000248918"/>
    </source>
</evidence>
<evidence type="ECO:0000256" key="3">
    <source>
        <dbReference type="ARBA" id="ARBA00023163"/>
    </source>
</evidence>
<dbReference type="GO" id="GO:0003700">
    <property type="term" value="F:DNA-binding transcription factor activity"/>
    <property type="evidence" value="ECO:0007669"/>
    <property type="project" value="TreeGrafter"/>
</dbReference>
<evidence type="ECO:0000313" key="5">
    <source>
        <dbReference type="EMBL" id="RAS21220.1"/>
    </source>
</evidence>
<sequence>MLLPHMAKSIDARQAETRRRIANNLRLFRGKQGMSQEQLADRAGLHRTQISAIERGKSNVMVDTLVALAVVLEVEEIELFAERDEVPMRLKGGRKKKAVEPAGE</sequence>
<dbReference type="AlphaFoldDB" id="A0A329BHN5"/>
<evidence type="ECO:0000259" key="4">
    <source>
        <dbReference type="PROSITE" id="PS50943"/>
    </source>
</evidence>
<dbReference type="PANTHER" id="PTHR46797:SF23">
    <property type="entry name" value="HTH-TYPE TRANSCRIPTIONAL REGULATOR SUTR"/>
    <property type="match status" value="1"/>
</dbReference>
<proteinExistence type="predicted"/>
<dbReference type="Proteomes" id="UP000248918">
    <property type="component" value="Unassembled WGS sequence"/>
</dbReference>
<dbReference type="PROSITE" id="PS50943">
    <property type="entry name" value="HTH_CROC1"/>
    <property type="match status" value="1"/>
</dbReference>
<dbReference type="PANTHER" id="PTHR46797">
    <property type="entry name" value="HTH-TYPE TRANSCRIPTIONAL REGULATOR"/>
    <property type="match status" value="1"/>
</dbReference>
<keyword evidence="3" id="KW-0804">Transcription</keyword>
<dbReference type="OrthoDB" id="8527856at2"/>
<dbReference type="InterPro" id="IPR010982">
    <property type="entry name" value="Lambda_DNA-bd_dom_sf"/>
</dbReference>
<dbReference type="InterPro" id="IPR001387">
    <property type="entry name" value="Cro/C1-type_HTH"/>
</dbReference>
<dbReference type="CDD" id="cd00093">
    <property type="entry name" value="HTH_XRE"/>
    <property type="match status" value="1"/>
</dbReference>
<feature type="domain" description="HTH cro/C1-type" evidence="4">
    <location>
        <begin position="25"/>
        <end position="79"/>
    </location>
</feature>
<accession>A0A329BHN5</accession>
<dbReference type="GO" id="GO:0003677">
    <property type="term" value="F:DNA binding"/>
    <property type="evidence" value="ECO:0007669"/>
    <property type="project" value="UniProtKB-KW"/>
</dbReference>
<name>A0A329BHN5_9BURK</name>
<keyword evidence="2 5" id="KW-0238">DNA-binding</keyword>
<organism evidence="5 6">
    <name type="scientific">Paraburkholderia bryophila</name>
    <dbReference type="NCBI Taxonomy" id="420952"/>
    <lineage>
        <taxon>Bacteria</taxon>
        <taxon>Pseudomonadati</taxon>
        <taxon>Pseudomonadota</taxon>
        <taxon>Betaproteobacteria</taxon>
        <taxon>Burkholderiales</taxon>
        <taxon>Burkholderiaceae</taxon>
        <taxon>Paraburkholderia</taxon>
    </lineage>
</organism>